<reference evidence="4" key="1">
    <citation type="journal article" date="2022" name="Microorganisms">
        <title>Antibiotic Susceptibility, Resistance Gene Determinants and Corresponding Genomic Regions in Lactobacillus amylovorus Isolates Derived from Wild Boars and Domestic Pigs.</title>
        <authorList>
            <person name="Moravkova M."/>
            <person name="Kostovova I."/>
            <person name="Kavanova K."/>
            <person name="Pechar R."/>
            <person name="Stanek S."/>
            <person name="Brychta A."/>
            <person name="Zeman M."/>
            <person name="Kubasova T."/>
        </authorList>
    </citation>
    <scope>NUCLEOTIDE SEQUENCE</scope>
    <source>
        <strain evidence="4">M490A</strain>
    </source>
</reference>
<proteinExistence type="predicted"/>
<dbReference type="Proteomes" id="UP001141981">
    <property type="component" value="Unassembled WGS sequence"/>
</dbReference>
<sequence length="342" mass="39179">MKKYIIGPNMKKDGLFAGNKFPRDIIDICRKKGYIPVYIHEGYIKKRAWEFIEDYYHLLKISPRSQVIYIDRVHPNLARKIVFFILKNKKADIIPLLEDIDPLRDSTISKRQKEKAIKKLNNSKYIISQNKKMSNYLKENNVFVSTLELNVLDFLSSKSVNPIVKNKKFNIICYGGNLSLSQSGFLHNIKVRADDNIRYYVYGKGEGKNNLPNFVDYKGSFSAENCVGNLKGDWGLVWNGSSLKVNVKDSKSKYYDYVSPHKFSMYAVCGMPVIVSTTSAMAQFVIENRCGIVIDNIEELPKIINSISAEKYLQYRSNILKIACKASKGAYTEEILNEIGKE</sequence>
<organism evidence="4 5">
    <name type="scientific">Lactobacillus amylovorus</name>
    <dbReference type="NCBI Taxonomy" id="1604"/>
    <lineage>
        <taxon>Bacteria</taxon>
        <taxon>Bacillati</taxon>
        <taxon>Bacillota</taxon>
        <taxon>Bacilli</taxon>
        <taxon>Lactobacillales</taxon>
        <taxon>Lactobacillaceae</taxon>
        <taxon>Lactobacillus</taxon>
    </lineage>
</organism>
<feature type="domain" description="Glucosyltransferase 3-like C-terminal" evidence="3">
    <location>
        <begin position="172"/>
        <end position="338"/>
    </location>
</feature>
<dbReference type="InterPro" id="IPR058592">
    <property type="entry name" value="Gtf3_C"/>
</dbReference>
<evidence type="ECO:0000313" key="5">
    <source>
        <dbReference type="Proteomes" id="UP001141981"/>
    </source>
</evidence>
<evidence type="ECO:0000259" key="3">
    <source>
        <dbReference type="Pfam" id="PF26337"/>
    </source>
</evidence>
<dbReference type="Pfam" id="PF26334">
    <property type="entry name" value="Gtf3_N"/>
    <property type="match status" value="1"/>
</dbReference>
<accession>A0A9X4AB14</accession>
<comment type="caution">
    <text evidence="4">The sequence shown here is derived from an EMBL/GenBank/DDBJ whole genome shotgun (WGS) entry which is preliminary data.</text>
</comment>
<dbReference type="Pfam" id="PF26337">
    <property type="entry name" value="Gtf3_C"/>
    <property type="match status" value="1"/>
</dbReference>
<dbReference type="Gene3D" id="3.40.50.2000">
    <property type="entry name" value="Glycogen Phosphorylase B"/>
    <property type="match status" value="1"/>
</dbReference>
<evidence type="ECO:0000256" key="1">
    <source>
        <dbReference type="ARBA" id="ARBA00022679"/>
    </source>
</evidence>
<protein>
    <submittedName>
        <fullName evidence="4">Beta-1,6-galactofuranosyltransferase</fullName>
    </submittedName>
</protein>
<reference evidence="4" key="2">
    <citation type="submission" date="2022-10" db="EMBL/GenBank/DDBJ databases">
        <authorList>
            <person name="Kostovova I."/>
            <person name="Moravkova M."/>
            <person name="Pechar R."/>
        </authorList>
    </citation>
    <scope>NUCLEOTIDE SEQUENCE</scope>
    <source>
        <strain evidence="4">M490A</strain>
    </source>
</reference>
<evidence type="ECO:0000313" key="4">
    <source>
        <dbReference type="EMBL" id="MDB6258698.1"/>
    </source>
</evidence>
<dbReference type="EMBL" id="JAOTGY010000018">
    <property type="protein sequence ID" value="MDB6258698.1"/>
    <property type="molecule type" value="Genomic_DNA"/>
</dbReference>
<name>A0A9X4AB14_LACAM</name>
<dbReference type="InterPro" id="IPR058591">
    <property type="entry name" value="Gtf3_N"/>
</dbReference>
<evidence type="ECO:0000259" key="2">
    <source>
        <dbReference type="Pfam" id="PF26334"/>
    </source>
</evidence>
<dbReference type="AlphaFoldDB" id="A0A9X4AB14"/>
<feature type="domain" description="Glucosyltransferase 3-like N-terminal" evidence="2">
    <location>
        <begin position="76"/>
        <end position="144"/>
    </location>
</feature>
<keyword evidence="1" id="KW-0808">Transferase</keyword>
<dbReference type="RefSeq" id="WP_271880848.1">
    <property type="nucleotide sequence ID" value="NZ_JAOTGY010000018.1"/>
</dbReference>
<gene>
    <name evidence="4" type="ORF">ODU72_08510</name>
</gene>